<dbReference type="EMBL" id="LKHS01000001">
    <property type="protein sequence ID" value="KQH88027.1"/>
    <property type="molecule type" value="Genomic_DNA"/>
</dbReference>
<dbReference type="RefSeq" id="WP_055465064.1">
    <property type="nucleotide sequence ID" value="NZ_LKHS01000001.1"/>
</dbReference>
<dbReference type="CDD" id="cd00085">
    <property type="entry name" value="HNHc"/>
    <property type="match status" value="1"/>
</dbReference>
<dbReference type="InterPro" id="IPR003615">
    <property type="entry name" value="HNH_nuc"/>
</dbReference>
<sequence>MPKISFTNAEISLMKSATQLGHTEWSNKNLAAIKAKIKHQKKQQTLQLCCYCQRDINSEFNFVLDIEHIIPKSSRLRHMFTMKNLSVSCKRCNMSIKGAKTDFLSIPIASLPRRAFKSRYYRFIHPNLDFPFKHLVRTHLQQGPIRLIKYHRYSDKGEYTYSYFRLHEFEVESANLAQGRRKVRKVSAESLSKFAKLQQ</sequence>
<evidence type="ECO:0000259" key="1">
    <source>
        <dbReference type="SMART" id="SM00507"/>
    </source>
</evidence>
<dbReference type="SMART" id="SM00507">
    <property type="entry name" value="HNHc"/>
    <property type="match status" value="1"/>
</dbReference>
<name>A0A0Q2SKB9_VIBFU</name>
<dbReference type="Gene3D" id="1.10.30.50">
    <property type="match status" value="1"/>
</dbReference>
<evidence type="ECO:0000313" key="3">
    <source>
        <dbReference type="Proteomes" id="UP000051221"/>
    </source>
</evidence>
<organism evidence="2 3">
    <name type="scientific">Vibrio furnissii</name>
    <dbReference type="NCBI Taxonomy" id="29494"/>
    <lineage>
        <taxon>Bacteria</taxon>
        <taxon>Pseudomonadati</taxon>
        <taxon>Pseudomonadota</taxon>
        <taxon>Gammaproteobacteria</taxon>
        <taxon>Vibrionales</taxon>
        <taxon>Vibrionaceae</taxon>
        <taxon>Vibrio</taxon>
    </lineage>
</organism>
<dbReference type="AlphaFoldDB" id="A0A0Q2SKB9"/>
<reference evidence="2 3" key="1">
    <citation type="submission" date="2015-08" db="EMBL/GenBank/DDBJ databases">
        <title>Antibacterial properties of a collection of Vibrionaceae strains.</title>
        <authorList>
            <person name="Giubergia S."/>
        </authorList>
    </citation>
    <scope>NUCLEOTIDE SEQUENCE [LARGE SCALE GENOMIC DNA]</scope>
    <source>
        <strain evidence="2 3">S0821</strain>
    </source>
</reference>
<protein>
    <recommendedName>
        <fullName evidence="1">HNH nuclease domain-containing protein</fullName>
    </recommendedName>
</protein>
<keyword evidence="3" id="KW-1185">Reference proteome</keyword>
<dbReference type="Proteomes" id="UP000051221">
    <property type="component" value="Unassembled WGS sequence"/>
</dbReference>
<feature type="domain" description="HNH nuclease" evidence="1">
    <location>
        <begin position="32"/>
        <end position="94"/>
    </location>
</feature>
<accession>A0A0Q2SKB9</accession>
<proteinExistence type="predicted"/>
<dbReference type="InParanoid" id="A0A0Q2SKB9"/>
<evidence type="ECO:0000313" key="2">
    <source>
        <dbReference type="EMBL" id="KQH88027.1"/>
    </source>
</evidence>
<gene>
    <name evidence="2" type="ORF">AMR76_01690</name>
</gene>
<comment type="caution">
    <text evidence="2">The sequence shown here is derived from an EMBL/GenBank/DDBJ whole genome shotgun (WGS) entry which is preliminary data.</text>
</comment>